<dbReference type="EC" id="6.3.2.3" evidence="10"/>
<dbReference type="EMBL" id="CP046908">
    <property type="protein sequence ID" value="QGZ35492.1"/>
    <property type="molecule type" value="Genomic_DNA"/>
</dbReference>
<dbReference type="Pfam" id="PF02951">
    <property type="entry name" value="GSH-S_N"/>
    <property type="match status" value="1"/>
</dbReference>
<comment type="cofactor">
    <cofactor evidence="1">
        <name>Mn(2+)</name>
        <dbReference type="ChEBI" id="CHEBI:29035"/>
    </cofactor>
</comment>
<keyword evidence="9" id="KW-0464">Manganese</keyword>
<sequence>MTSSSTPTSARLKVAVQMDHISSIKIAGDSAFAMMLEAQARGHELFHYTPDRLAMNGDTVTAALEPVTVRDEPGNHFTLGEPKLTDLSQVDVVLMRQDPPFDMAYVAATHMLEKIHPKTLVVNDPASVRNAPEKLFVTEFPDLMPETLITRDRAAIDAFRAEHGDIVMKPLFGHGGAAVFRITADDLNYGSLYDFFAATFREPWVIQRFLPEVSKGDKRILLVDGEFAGAVNRVPQEGDLRSNMVRGGAAREADLTPREREICARLGPALREKGLILVGIDVIDGYLTEINVTAPTGIRAVARLGGPDIAARVWDVVEAKRAQA</sequence>
<dbReference type="InterPro" id="IPR004215">
    <property type="entry name" value="GSHS_N"/>
</dbReference>
<evidence type="ECO:0000256" key="1">
    <source>
        <dbReference type="ARBA" id="ARBA00001936"/>
    </source>
</evidence>
<dbReference type="InterPro" id="IPR016185">
    <property type="entry name" value="PreATP-grasp_dom_sf"/>
</dbReference>
<dbReference type="GO" id="GO:0005737">
    <property type="term" value="C:cytoplasm"/>
    <property type="evidence" value="ECO:0007669"/>
    <property type="project" value="TreeGrafter"/>
</dbReference>
<evidence type="ECO:0000256" key="10">
    <source>
        <dbReference type="HAMAP-Rule" id="MF_00162"/>
    </source>
</evidence>
<evidence type="ECO:0000256" key="2">
    <source>
        <dbReference type="ARBA" id="ARBA00001946"/>
    </source>
</evidence>
<evidence type="ECO:0000256" key="3">
    <source>
        <dbReference type="ARBA" id="ARBA00022598"/>
    </source>
</evidence>
<evidence type="ECO:0000256" key="8">
    <source>
        <dbReference type="ARBA" id="ARBA00022842"/>
    </source>
</evidence>
<gene>
    <name evidence="10 12" type="primary">gshB</name>
    <name evidence="12" type="ORF">GH266_13925</name>
</gene>
<dbReference type="NCBIfam" id="TIGR01380">
    <property type="entry name" value="glut_syn"/>
    <property type="match status" value="1"/>
</dbReference>
<comment type="pathway">
    <text evidence="10">Sulfur metabolism; glutathione biosynthesis; glutathione from L-cysteine and L-glutamate: step 2/2.</text>
</comment>
<dbReference type="InterPro" id="IPR011761">
    <property type="entry name" value="ATP-grasp"/>
</dbReference>
<dbReference type="Gene3D" id="3.30.1490.20">
    <property type="entry name" value="ATP-grasp fold, A domain"/>
    <property type="match status" value="1"/>
</dbReference>
<dbReference type="PANTHER" id="PTHR21621:SF4">
    <property type="entry name" value="GLUTATHIONE SYNTHETASE"/>
    <property type="match status" value="1"/>
</dbReference>
<dbReference type="Gene3D" id="3.30.470.20">
    <property type="entry name" value="ATP-grasp fold, B domain"/>
    <property type="match status" value="1"/>
</dbReference>
<dbReference type="RefSeq" id="WP_158194360.1">
    <property type="nucleotide sequence ID" value="NZ_CP046908.1"/>
</dbReference>
<evidence type="ECO:0000256" key="7">
    <source>
        <dbReference type="ARBA" id="ARBA00022840"/>
    </source>
</evidence>
<dbReference type="SUPFAM" id="SSF52440">
    <property type="entry name" value="PreATP-grasp domain"/>
    <property type="match status" value="1"/>
</dbReference>
<evidence type="ECO:0000256" key="6">
    <source>
        <dbReference type="ARBA" id="ARBA00022741"/>
    </source>
</evidence>
<name>A0A857CAI9_9HYPH</name>
<dbReference type="KEGG" id="siw:GH266_13925"/>
<evidence type="ECO:0000256" key="5">
    <source>
        <dbReference type="ARBA" id="ARBA00022723"/>
    </source>
</evidence>
<evidence type="ECO:0000313" key="12">
    <source>
        <dbReference type="EMBL" id="QGZ35492.1"/>
    </source>
</evidence>
<keyword evidence="3 10" id="KW-0436">Ligase</keyword>
<dbReference type="Gene3D" id="3.40.50.20">
    <property type="match status" value="1"/>
</dbReference>
<dbReference type="UniPathway" id="UPA00142">
    <property type="reaction ID" value="UER00210"/>
</dbReference>
<dbReference type="GO" id="GO:0005524">
    <property type="term" value="F:ATP binding"/>
    <property type="evidence" value="ECO:0007669"/>
    <property type="project" value="UniProtKB-UniRule"/>
</dbReference>
<keyword evidence="4 10" id="KW-0317">Glutathione biosynthesis</keyword>
<accession>A0A857CAI9</accession>
<dbReference type="GO" id="GO:0004363">
    <property type="term" value="F:glutathione synthase activity"/>
    <property type="evidence" value="ECO:0007669"/>
    <property type="project" value="UniProtKB-UniRule"/>
</dbReference>
<dbReference type="InterPro" id="IPR013815">
    <property type="entry name" value="ATP_grasp_subdomain_1"/>
</dbReference>
<dbReference type="InterPro" id="IPR006284">
    <property type="entry name" value="Glut_synth_pro"/>
</dbReference>
<dbReference type="PANTHER" id="PTHR21621">
    <property type="entry name" value="RIBOSOMAL PROTEIN S6 MODIFICATION PROTEIN"/>
    <property type="match status" value="1"/>
</dbReference>
<keyword evidence="5" id="KW-0479">Metal-binding</keyword>
<organism evidence="12 13">
    <name type="scientific">Stappia indica</name>
    <dbReference type="NCBI Taxonomy" id="538381"/>
    <lineage>
        <taxon>Bacteria</taxon>
        <taxon>Pseudomonadati</taxon>
        <taxon>Pseudomonadota</taxon>
        <taxon>Alphaproteobacteria</taxon>
        <taxon>Hyphomicrobiales</taxon>
        <taxon>Stappiaceae</taxon>
        <taxon>Stappia</taxon>
    </lineage>
</organism>
<feature type="domain" description="ATP-grasp" evidence="11">
    <location>
        <begin position="134"/>
        <end position="318"/>
    </location>
</feature>
<comment type="catalytic activity">
    <reaction evidence="10">
        <text>gamma-L-glutamyl-L-cysteine + glycine + ATP = glutathione + ADP + phosphate + H(+)</text>
        <dbReference type="Rhea" id="RHEA:13557"/>
        <dbReference type="ChEBI" id="CHEBI:15378"/>
        <dbReference type="ChEBI" id="CHEBI:30616"/>
        <dbReference type="ChEBI" id="CHEBI:43474"/>
        <dbReference type="ChEBI" id="CHEBI:57305"/>
        <dbReference type="ChEBI" id="CHEBI:57925"/>
        <dbReference type="ChEBI" id="CHEBI:58173"/>
        <dbReference type="ChEBI" id="CHEBI:456216"/>
        <dbReference type="EC" id="6.3.2.3"/>
    </reaction>
</comment>
<evidence type="ECO:0000313" key="13">
    <source>
        <dbReference type="Proteomes" id="UP000435648"/>
    </source>
</evidence>
<dbReference type="HAMAP" id="MF_00162">
    <property type="entry name" value="GSH_S"/>
    <property type="match status" value="1"/>
</dbReference>
<evidence type="ECO:0000256" key="4">
    <source>
        <dbReference type="ARBA" id="ARBA00022684"/>
    </source>
</evidence>
<keyword evidence="6 10" id="KW-0547">Nucleotide-binding</keyword>
<keyword evidence="7 10" id="KW-0067">ATP-binding</keyword>
<proteinExistence type="inferred from homology"/>
<dbReference type="PROSITE" id="PS50975">
    <property type="entry name" value="ATP_GRASP"/>
    <property type="match status" value="1"/>
</dbReference>
<protein>
    <recommendedName>
        <fullName evidence="10">Glutathione synthetase</fullName>
        <ecNumber evidence="10">6.3.2.3</ecNumber>
    </recommendedName>
    <alternativeName>
        <fullName evidence="10">GSH synthetase</fullName>
        <shortName evidence="10">GSH-S</shortName>
        <shortName evidence="10">GSHase</shortName>
    </alternativeName>
    <alternativeName>
        <fullName evidence="10">Glutathione synthase</fullName>
    </alternativeName>
</protein>
<dbReference type="NCBIfam" id="NF003573">
    <property type="entry name" value="PRK05246.1"/>
    <property type="match status" value="1"/>
</dbReference>
<comment type="similarity">
    <text evidence="10">Belongs to the prokaryotic GSH synthase family.</text>
</comment>
<dbReference type="Pfam" id="PF02955">
    <property type="entry name" value="GSH-S_ATP"/>
    <property type="match status" value="1"/>
</dbReference>
<dbReference type="Proteomes" id="UP000435648">
    <property type="component" value="Chromosome"/>
</dbReference>
<evidence type="ECO:0000259" key="11">
    <source>
        <dbReference type="PROSITE" id="PS50975"/>
    </source>
</evidence>
<dbReference type="OrthoDB" id="9785415at2"/>
<evidence type="ECO:0000256" key="9">
    <source>
        <dbReference type="ARBA" id="ARBA00023211"/>
    </source>
</evidence>
<dbReference type="SUPFAM" id="SSF56059">
    <property type="entry name" value="Glutathione synthetase ATP-binding domain-like"/>
    <property type="match status" value="1"/>
</dbReference>
<dbReference type="InterPro" id="IPR004218">
    <property type="entry name" value="GSHS_ATP-bd"/>
</dbReference>
<dbReference type="AlphaFoldDB" id="A0A857CAI9"/>
<keyword evidence="8" id="KW-0460">Magnesium</keyword>
<reference evidence="12 13" key="1">
    <citation type="submission" date="2019-12" db="EMBL/GenBank/DDBJ databases">
        <title>The genome of Stappia indica PHM037.</title>
        <authorList>
            <person name="Kacar D."/>
            <person name="Galan B."/>
            <person name="Canedo L."/>
            <person name="Rodriguez P."/>
            <person name="de la Calle F."/>
            <person name="Garcia J.L."/>
        </authorList>
    </citation>
    <scope>NUCLEOTIDE SEQUENCE [LARGE SCALE GENOMIC DNA]</scope>
    <source>
        <strain evidence="12 13">PHM037</strain>
    </source>
</reference>
<comment type="cofactor">
    <cofactor evidence="2">
        <name>Mg(2+)</name>
        <dbReference type="ChEBI" id="CHEBI:18420"/>
    </cofactor>
</comment>
<dbReference type="GO" id="GO:0046872">
    <property type="term" value="F:metal ion binding"/>
    <property type="evidence" value="ECO:0007669"/>
    <property type="project" value="UniProtKB-KW"/>
</dbReference>